<keyword evidence="2" id="KW-1185">Reference proteome</keyword>
<dbReference type="EMBL" id="JACTNZ010000013">
    <property type="protein sequence ID" value="KAG5514362.1"/>
    <property type="molecule type" value="Genomic_DNA"/>
</dbReference>
<evidence type="ECO:0000313" key="1">
    <source>
        <dbReference type="EMBL" id="KAG5514362.1"/>
    </source>
</evidence>
<evidence type="ECO:0000313" key="2">
    <source>
        <dbReference type="Proteomes" id="UP000823749"/>
    </source>
</evidence>
<proteinExistence type="predicted"/>
<accession>A0AAV6HP92</accession>
<name>A0AAV6HP92_9ERIC</name>
<organism evidence="1 2">
    <name type="scientific">Rhododendron griersonianum</name>
    <dbReference type="NCBI Taxonomy" id="479676"/>
    <lineage>
        <taxon>Eukaryota</taxon>
        <taxon>Viridiplantae</taxon>
        <taxon>Streptophyta</taxon>
        <taxon>Embryophyta</taxon>
        <taxon>Tracheophyta</taxon>
        <taxon>Spermatophyta</taxon>
        <taxon>Magnoliopsida</taxon>
        <taxon>eudicotyledons</taxon>
        <taxon>Gunneridae</taxon>
        <taxon>Pentapetalae</taxon>
        <taxon>asterids</taxon>
        <taxon>Ericales</taxon>
        <taxon>Ericaceae</taxon>
        <taxon>Ericoideae</taxon>
        <taxon>Rhodoreae</taxon>
        <taxon>Rhododendron</taxon>
    </lineage>
</organism>
<evidence type="ECO:0008006" key="3">
    <source>
        <dbReference type="Google" id="ProtNLM"/>
    </source>
</evidence>
<dbReference type="Proteomes" id="UP000823749">
    <property type="component" value="Chromosome 13"/>
</dbReference>
<dbReference type="AlphaFoldDB" id="A0AAV6HP92"/>
<gene>
    <name evidence="1" type="ORF">RHGRI_035688</name>
</gene>
<protein>
    <recommendedName>
        <fullName evidence="3">NADH-plastoquinone oxidoreductase subunit K</fullName>
    </recommendedName>
</protein>
<comment type="caution">
    <text evidence="1">The sequence shown here is derived from an EMBL/GenBank/DDBJ whole genome shotgun (WGS) entry which is preliminary data.</text>
</comment>
<reference evidence="1 2" key="1">
    <citation type="submission" date="2020-08" db="EMBL/GenBank/DDBJ databases">
        <title>Plant Genome Project.</title>
        <authorList>
            <person name="Zhang R.-G."/>
        </authorList>
    </citation>
    <scope>NUCLEOTIDE SEQUENCE [LARGE SCALE GENOMIC DNA]</scope>
    <source>
        <strain evidence="1">WSP0</strain>
        <tissue evidence="1">Leaf</tissue>
    </source>
</reference>
<sequence length="66" mass="7518">MTFSPHFFTVNHGFFTIPFPTRDYIDISTSSPLSSSLLPMCINVPEALEEMEPFTIIQAEIMQEGY</sequence>